<evidence type="ECO:0000259" key="1">
    <source>
        <dbReference type="Pfam" id="PF07596"/>
    </source>
</evidence>
<dbReference type="RefSeq" id="WP_145345986.1">
    <property type="nucleotide sequence ID" value="NZ_CP036261.1"/>
</dbReference>
<dbReference type="InterPro" id="IPR045584">
    <property type="entry name" value="Pilin-like"/>
</dbReference>
<evidence type="ECO:0000313" key="2">
    <source>
        <dbReference type="EMBL" id="QDS88633.1"/>
    </source>
</evidence>
<dbReference type="OrthoDB" id="254869at2"/>
<dbReference type="InterPro" id="IPR027558">
    <property type="entry name" value="Pre_pil_HX9DG_C"/>
</dbReference>
<dbReference type="NCBIfam" id="TIGR04294">
    <property type="entry name" value="pre_pil_HX9DG"/>
    <property type="match status" value="1"/>
</dbReference>
<feature type="domain" description="DUF1559" evidence="1">
    <location>
        <begin position="32"/>
        <end position="316"/>
    </location>
</feature>
<organism evidence="2 3">
    <name type="scientific">Rosistilla ulvae</name>
    <dbReference type="NCBI Taxonomy" id="1930277"/>
    <lineage>
        <taxon>Bacteria</taxon>
        <taxon>Pseudomonadati</taxon>
        <taxon>Planctomycetota</taxon>
        <taxon>Planctomycetia</taxon>
        <taxon>Pirellulales</taxon>
        <taxon>Pirellulaceae</taxon>
        <taxon>Rosistilla</taxon>
    </lineage>
</organism>
<gene>
    <name evidence="2" type="ORF">EC9_28240</name>
</gene>
<dbReference type="PANTHER" id="PTHR30093:SF2">
    <property type="entry name" value="TYPE II SECRETION SYSTEM PROTEIN H"/>
    <property type="match status" value="1"/>
</dbReference>
<dbReference type="Pfam" id="PF07596">
    <property type="entry name" value="SBP_bac_10"/>
    <property type="match status" value="1"/>
</dbReference>
<protein>
    <recommendedName>
        <fullName evidence="1">DUF1559 domain-containing protein</fullName>
    </recommendedName>
</protein>
<accession>A0A517M171</accession>
<reference evidence="2 3" key="1">
    <citation type="submission" date="2019-02" db="EMBL/GenBank/DDBJ databases">
        <title>Deep-cultivation of Planctomycetes and their phenomic and genomic characterization uncovers novel biology.</title>
        <authorList>
            <person name="Wiegand S."/>
            <person name="Jogler M."/>
            <person name="Boedeker C."/>
            <person name="Pinto D."/>
            <person name="Vollmers J."/>
            <person name="Rivas-Marin E."/>
            <person name="Kohn T."/>
            <person name="Peeters S.H."/>
            <person name="Heuer A."/>
            <person name="Rast P."/>
            <person name="Oberbeckmann S."/>
            <person name="Bunk B."/>
            <person name="Jeske O."/>
            <person name="Meyerdierks A."/>
            <person name="Storesund J.E."/>
            <person name="Kallscheuer N."/>
            <person name="Luecker S."/>
            <person name="Lage O.M."/>
            <person name="Pohl T."/>
            <person name="Merkel B.J."/>
            <person name="Hornburger P."/>
            <person name="Mueller R.-W."/>
            <person name="Bruemmer F."/>
            <person name="Labrenz M."/>
            <person name="Spormann A.M."/>
            <person name="Op den Camp H."/>
            <person name="Overmann J."/>
            <person name="Amann R."/>
            <person name="Jetten M.S.M."/>
            <person name="Mascher T."/>
            <person name="Medema M.H."/>
            <person name="Devos D.P."/>
            <person name="Kaster A.-K."/>
            <person name="Ovreas L."/>
            <person name="Rohde M."/>
            <person name="Galperin M.Y."/>
            <person name="Jogler C."/>
        </authorList>
    </citation>
    <scope>NUCLEOTIDE SEQUENCE [LARGE SCALE GENOMIC DNA]</scope>
    <source>
        <strain evidence="2 3">EC9</strain>
    </source>
</reference>
<dbReference type="SUPFAM" id="SSF54523">
    <property type="entry name" value="Pili subunits"/>
    <property type="match status" value="1"/>
</dbReference>
<dbReference type="KEGG" id="ruv:EC9_28240"/>
<evidence type="ECO:0000313" key="3">
    <source>
        <dbReference type="Proteomes" id="UP000319557"/>
    </source>
</evidence>
<dbReference type="EMBL" id="CP036261">
    <property type="protein sequence ID" value="QDS88633.1"/>
    <property type="molecule type" value="Genomic_DNA"/>
</dbReference>
<keyword evidence="3" id="KW-1185">Reference proteome</keyword>
<dbReference type="Pfam" id="PF07963">
    <property type="entry name" value="N_methyl"/>
    <property type="match status" value="1"/>
</dbReference>
<name>A0A517M171_9BACT</name>
<sequence>MRSRRIGFTLVELLVVIAIIGILVGLLLPAVQAAREAARRMQCSNNFKQIGLAFHNYHDTFKSFPAAWYIHGMTPPFNIQGGNMGLLPFMEQQALYDRYDSRVSPTNEGGTIGQQNVSVIATPLAGFVCPSSPGGIDRVYDANIDATTAAAFLPGLGAISYRAAPSDYCVTGGVKGIFAKIAYSNNEGSAREGALMQVNPFETATTRFSSILDGTSNTFLMGERTGGKEIYTGRKILALPAPIGDTNGGGWGDPLNGENWLEGSVRGATTFPMPQGGCPINCTNLRSQGFHAFHPGGAMFLMADGSVQFNSETIDAYTFAARITRAKGEVAP</sequence>
<dbReference type="Proteomes" id="UP000319557">
    <property type="component" value="Chromosome"/>
</dbReference>
<dbReference type="Gene3D" id="3.30.700.10">
    <property type="entry name" value="Glycoprotein, Type 4 Pilin"/>
    <property type="match status" value="1"/>
</dbReference>
<dbReference type="InterPro" id="IPR011453">
    <property type="entry name" value="DUF1559"/>
</dbReference>
<dbReference type="InterPro" id="IPR012902">
    <property type="entry name" value="N_methyl_site"/>
</dbReference>
<proteinExistence type="predicted"/>
<dbReference type="PANTHER" id="PTHR30093">
    <property type="entry name" value="GENERAL SECRETION PATHWAY PROTEIN G"/>
    <property type="match status" value="1"/>
</dbReference>
<dbReference type="AlphaFoldDB" id="A0A517M171"/>
<dbReference type="NCBIfam" id="TIGR02532">
    <property type="entry name" value="IV_pilin_GFxxxE"/>
    <property type="match status" value="1"/>
</dbReference>